<reference evidence="1 2" key="1">
    <citation type="submission" date="2015-07" db="EMBL/GenBank/DDBJ databases">
        <authorList>
            <person name="Noorani M."/>
        </authorList>
    </citation>
    <scope>NUCLEOTIDE SEQUENCE [LARGE SCALE GENOMIC DNA]</scope>
    <source>
        <strain evidence="1">BBA 69670</strain>
    </source>
</reference>
<proteinExistence type="predicted"/>
<accession>A0A0K6FRV6</accession>
<evidence type="ECO:0000313" key="2">
    <source>
        <dbReference type="Proteomes" id="UP000044841"/>
    </source>
</evidence>
<sequence>MNVQPQSDWGQTIDQYTQVYDSSDAKRRTNLVVEVESPAQAAIARICKLTLNRSNPGVTLSDLKSILELSHSTSSYSFFASPSLVSGCIRLMTTIRVSGKASPFSYEYGYLCFRTMTIALGMCLLKNNSESHLDLVNMYMMGDTETELSPIEIVSTFAAMAVDKAIEHASNPGTETYNCIIGWSHFSEHPNKQDAVSRTEAGTLLAILWDDREMFLKAMANTVSPGLSPVVYLLWRYVVYESYLKGSLGPQSAKLMIPFVEIFRRSYLTIGLDQRRPFQLLAAVNFRDSLIWNNSPKHNHLDDSVQIIRAYNNQIWQHDNVFGAPDLNDILEFIRQHLIPGCDDEIPCLVQATVYQLWKYFIDASGQESHEKLSVLKNICGALISLGEILKSIAERPVKPTAATQIVEVVAEGGLLGLVGRLLLCMKPTVNQLFPASSDPSLRNGSLFHISDALFNIISYLAPNQVLDEYFKPYELDWWKYLQHLQFLQQSTAGLPHASTFYALAIEDLNTYVHGVMKKCIAVQGAKHWIGFPTETILETVPIPQVAFADSSDLLLTGIKNSFDLL</sequence>
<keyword evidence="2" id="KW-1185">Reference proteome</keyword>
<organism evidence="1 2">
    <name type="scientific">Rhizoctonia solani</name>
    <dbReference type="NCBI Taxonomy" id="456999"/>
    <lineage>
        <taxon>Eukaryota</taxon>
        <taxon>Fungi</taxon>
        <taxon>Dikarya</taxon>
        <taxon>Basidiomycota</taxon>
        <taxon>Agaricomycotina</taxon>
        <taxon>Agaricomycetes</taxon>
        <taxon>Cantharellales</taxon>
        <taxon>Ceratobasidiaceae</taxon>
        <taxon>Rhizoctonia</taxon>
    </lineage>
</organism>
<gene>
    <name evidence="1" type="ORF">RSOLAG22IIIB_08098</name>
</gene>
<evidence type="ECO:0000313" key="1">
    <source>
        <dbReference type="EMBL" id="CUA68729.1"/>
    </source>
</evidence>
<dbReference type="AlphaFoldDB" id="A0A0K6FRV6"/>
<name>A0A0K6FRV6_9AGAM</name>
<protein>
    <submittedName>
        <fullName evidence="1">Uncharacterized protein</fullName>
    </submittedName>
</protein>
<dbReference type="EMBL" id="CYGV01000546">
    <property type="protein sequence ID" value="CUA68729.1"/>
    <property type="molecule type" value="Genomic_DNA"/>
</dbReference>
<dbReference type="Proteomes" id="UP000044841">
    <property type="component" value="Unassembled WGS sequence"/>
</dbReference>